<gene>
    <name evidence="1" type="ORF">VO63_04230</name>
</gene>
<dbReference type="PANTHER" id="PTHR39217">
    <property type="match status" value="1"/>
</dbReference>
<reference evidence="1 2" key="1">
    <citation type="submission" date="2015-05" db="EMBL/GenBank/DDBJ databases">
        <title>Draft Genome assembly of Streptomyces showdoensis.</title>
        <authorList>
            <person name="Thapa K.K."/>
            <person name="Metsa-Ketela M."/>
        </authorList>
    </citation>
    <scope>NUCLEOTIDE SEQUENCE [LARGE SCALE GENOMIC DNA]</scope>
    <source>
        <strain evidence="1 2">ATCC 15227</strain>
    </source>
</reference>
<comment type="caution">
    <text evidence="1">The sequence shown here is derived from an EMBL/GenBank/DDBJ whole genome shotgun (WGS) entry which is preliminary data.</text>
</comment>
<accession>A0A2P2GUF6</accession>
<keyword evidence="2" id="KW-1185">Reference proteome</keyword>
<evidence type="ECO:0000313" key="1">
    <source>
        <dbReference type="EMBL" id="KKZ75127.1"/>
    </source>
</evidence>
<protein>
    <recommendedName>
        <fullName evidence="3">ATP-grasp domain-containing protein</fullName>
    </recommendedName>
</protein>
<dbReference type="AlphaFoldDB" id="A0A2P2GUF6"/>
<dbReference type="EMBL" id="LAQS01000005">
    <property type="protein sequence ID" value="KKZ75127.1"/>
    <property type="molecule type" value="Genomic_DNA"/>
</dbReference>
<sequence>MEWDTDLPLLVEALRANGVTTSAVAWDAQAVAWDGFDLAVIRSTWDYAERVDEYLAWADRTDRLTSLWNPAPVVRWSSDKRYLSDLAEQGVAVVPTRFVEPGTPYDEAELLGTGAVVVKPVVSAGALDTARYEPDQHAAAKRHVRTLLDQGRAVMVQPYLRLVEEGERALVFISGTFSHAIRKGPVLTESGVIDNDRVPHPDVIPYQPTDEEISAALAALAAVPTPESPLFARVDLVLDETRKPVVMELELIEPNLFLGLQPDGLKRLVDAMTAKVRPTGS</sequence>
<dbReference type="InterPro" id="IPR053191">
    <property type="entry name" value="DcsG_Biosynth_Enzyme"/>
</dbReference>
<dbReference type="OrthoDB" id="3373978at2"/>
<dbReference type="PANTHER" id="PTHR39217:SF1">
    <property type="entry name" value="GLUTATHIONE SYNTHETASE"/>
    <property type="match status" value="1"/>
</dbReference>
<evidence type="ECO:0000313" key="2">
    <source>
        <dbReference type="Proteomes" id="UP000265325"/>
    </source>
</evidence>
<dbReference type="SUPFAM" id="SSF56059">
    <property type="entry name" value="Glutathione synthetase ATP-binding domain-like"/>
    <property type="match status" value="1"/>
</dbReference>
<evidence type="ECO:0008006" key="3">
    <source>
        <dbReference type="Google" id="ProtNLM"/>
    </source>
</evidence>
<dbReference type="Proteomes" id="UP000265325">
    <property type="component" value="Unassembled WGS sequence"/>
</dbReference>
<name>A0A2P2GUF6_STREW</name>
<organism evidence="1 2">
    <name type="scientific">Streptomyces showdoensis</name>
    <dbReference type="NCBI Taxonomy" id="68268"/>
    <lineage>
        <taxon>Bacteria</taxon>
        <taxon>Bacillati</taxon>
        <taxon>Actinomycetota</taxon>
        <taxon>Actinomycetes</taxon>
        <taxon>Kitasatosporales</taxon>
        <taxon>Streptomycetaceae</taxon>
        <taxon>Streptomyces</taxon>
    </lineage>
</organism>
<proteinExistence type="predicted"/>